<evidence type="ECO:0000313" key="15">
    <source>
        <dbReference type="EMBL" id="KAH3660930.1"/>
    </source>
</evidence>
<dbReference type="InterPro" id="IPR023486">
    <property type="entry name" value="TFIIB_CS"/>
</dbReference>
<protein>
    <recommendedName>
        <fullName evidence="11">B-related factor 1</fullName>
    </recommendedName>
</protein>
<feature type="region of interest" description="Disordered" evidence="13">
    <location>
        <begin position="15"/>
        <end position="41"/>
    </location>
</feature>
<evidence type="ECO:0000256" key="4">
    <source>
        <dbReference type="ARBA" id="ARBA00022737"/>
    </source>
</evidence>
<keyword evidence="7" id="KW-0805">Transcription regulation</keyword>
<dbReference type="GO" id="GO:0017025">
    <property type="term" value="F:TBP-class protein binding"/>
    <property type="evidence" value="ECO:0007669"/>
    <property type="project" value="InterPro"/>
</dbReference>
<keyword evidence="8" id="KW-0010">Activator</keyword>
<comment type="subcellular location">
    <subcellularLocation>
        <location evidence="1">Nucleus</location>
    </subcellularLocation>
</comment>
<dbReference type="InterPro" id="IPR036915">
    <property type="entry name" value="Cyclin-like_sf"/>
</dbReference>
<dbReference type="Gene3D" id="2.20.25.10">
    <property type="match status" value="1"/>
</dbReference>
<dbReference type="GO" id="GO:0008270">
    <property type="term" value="F:zinc ion binding"/>
    <property type="evidence" value="ECO:0007669"/>
    <property type="project" value="UniProtKB-KW"/>
</dbReference>
<organism evidence="15 16">
    <name type="scientific">Ogataea polymorpha</name>
    <dbReference type="NCBI Taxonomy" id="460523"/>
    <lineage>
        <taxon>Eukaryota</taxon>
        <taxon>Fungi</taxon>
        <taxon>Dikarya</taxon>
        <taxon>Ascomycota</taxon>
        <taxon>Saccharomycotina</taxon>
        <taxon>Pichiomycetes</taxon>
        <taxon>Pichiales</taxon>
        <taxon>Pichiaceae</taxon>
        <taxon>Ogataea</taxon>
    </lineage>
</organism>
<dbReference type="GO" id="GO:0006384">
    <property type="term" value="P:transcription initiation at RNA polymerase III promoter"/>
    <property type="evidence" value="ECO:0007669"/>
    <property type="project" value="UniProtKB-ARBA"/>
</dbReference>
<dbReference type="Pfam" id="PF07741">
    <property type="entry name" value="BRF1"/>
    <property type="match status" value="1"/>
</dbReference>
<feature type="domain" description="TFIIB-type" evidence="14">
    <location>
        <begin position="515"/>
        <end position="548"/>
    </location>
</feature>
<dbReference type="GO" id="GO:0000995">
    <property type="term" value="F:RNA polymerase III general transcription initiation factor activity"/>
    <property type="evidence" value="ECO:0007669"/>
    <property type="project" value="TreeGrafter"/>
</dbReference>
<keyword evidence="3" id="KW-0479">Metal-binding</keyword>
<dbReference type="SUPFAM" id="SSF57783">
    <property type="entry name" value="Zinc beta-ribbon"/>
    <property type="match status" value="1"/>
</dbReference>
<feature type="compositionally biased region" description="Polar residues" evidence="13">
    <location>
        <begin position="67"/>
        <end position="77"/>
    </location>
</feature>
<evidence type="ECO:0000256" key="11">
    <source>
        <dbReference type="ARBA" id="ARBA00031009"/>
    </source>
</evidence>
<feature type="compositionally biased region" description="Low complexity" evidence="13">
    <location>
        <begin position="57"/>
        <end position="66"/>
    </location>
</feature>
<evidence type="ECO:0000256" key="13">
    <source>
        <dbReference type="SAM" id="MobiDB-lite"/>
    </source>
</evidence>
<evidence type="ECO:0000256" key="12">
    <source>
        <dbReference type="PROSITE-ProRule" id="PRU00469"/>
    </source>
</evidence>
<evidence type="ECO:0000313" key="16">
    <source>
        <dbReference type="Proteomes" id="UP000788993"/>
    </source>
</evidence>
<dbReference type="Gene3D" id="1.20.5.650">
    <property type="entry name" value="Single helix bin"/>
    <property type="match status" value="1"/>
</dbReference>
<feature type="region of interest" description="Disordered" evidence="13">
    <location>
        <begin position="965"/>
        <end position="990"/>
    </location>
</feature>
<keyword evidence="4" id="KW-0677">Repeat</keyword>
<dbReference type="PROSITE" id="PS00782">
    <property type="entry name" value="TFIIB"/>
    <property type="match status" value="2"/>
</dbReference>
<dbReference type="PRINTS" id="PR00685">
    <property type="entry name" value="TIFACTORIIB"/>
</dbReference>
<keyword evidence="16" id="KW-1185">Reference proteome</keyword>
<dbReference type="InterPro" id="IPR013137">
    <property type="entry name" value="Znf_TFIIB"/>
</dbReference>
<dbReference type="PANTHER" id="PTHR11618">
    <property type="entry name" value="TRANSCRIPTION INITIATION FACTOR IIB-RELATED"/>
    <property type="match status" value="1"/>
</dbReference>
<dbReference type="SMART" id="SM00385">
    <property type="entry name" value="CYCLIN"/>
    <property type="match status" value="2"/>
</dbReference>
<dbReference type="GO" id="GO:0070897">
    <property type="term" value="P:transcription preinitiation complex assembly"/>
    <property type="evidence" value="ECO:0007669"/>
    <property type="project" value="InterPro"/>
</dbReference>
<dbReference type="EMBL" id="JAEUBD010001468">
    <property type="protein sequence ID" value="KAH3660930.1"/>
    <property type="molecule type" value="Genomic_DNA"/>
</dbReference>
<dbReference type="FunFam" id="1.10.472.10:FF:000002">
    <property type="entry name" value="Transcription factor IIIB 90 kDa subunit"/>
    <property type="match status" value="1"/>
</dbReference>
<dbReference type="PANTHER" id="PTHR11618:SF4">
    <property type="entry name" value="TRANSCRIPTION FACTOR IIIB 90 KDA SUBUNIT"/>
    <property type="match status" value="1"/>
</dbReference>
<keyword evidence="5 12" id="KW-0863">Zinc-finger</keyword>
<dbReference type="Gene3D" id="1.10.472.10">
    <property type="entry name" value="Cyclin-like"/>
    <property type="match status" value="2"/>
</dbReference>
<feature type="region of interest" description="Disordered" evidence="13">
    <location>
        <begin position="57"/>
        <end position="88"/>
    </location>
</feature>
<feature type="compositionally biased region" description="Polar residues" evidence="13">
    <location>
        <begin position="15"/>
        <end position="27"/>
    </location>
</feature>
<evidence type="ECO:0000256" key="9">
    <source>
        <dbReference type="ARBA" id="ARBA00023163"/>
    </source>
</evidence>
<comment type="caution">
    <text evidence="15">The sequence shown here is derived from an EMBL/GenBank/DDBJ whole genome shotgun (WGS) entry which is preliminary data.</text>
</comment>
<evidence type="ECO:0000256" key="7">
    <source>
        <dbReference type="ARBA" id="ARBA00023015"/>
    </source>
</evidence>
<dbReference type="SUPFAM" id="SSF47954">
    <property type="entry name" value="Cyclin-like"/>
    <property type="match status" value="2"/>
</dbReference>
<dbReference type="GO" id="GO:0097550">
    <property type="term" value="C:transcription preinitiation complex"/>
    <property type="evidence" value="ECO:0007669"/>
    <property type="project" value="TreeGrafter"/>
</dbReference>
<keyword evidence="9" id="KW-0804">Transcription</keyword>
<feature type="region of interest" description="Disordered" evidence="13">
    <location>
        <begin position="795"/>
        <end position="826"/>
    </location>
</feature>
<evidence type="ECO:0000256" key="3">
    <source>
        <dbReference type="ARBA" id="ARBA00022723"/>
    </source>
</evidence>
<dbReference type="InterPro" id="IPR011665">
    <property type="entry name" value="BRF1_TBP-bd_dom"/>
</dbReference>
<reference evidence="15" key="2">
    <citation type="submission" date="2021-01" db="EMBL/GenBank/DDBJ databases">
        <authorList>
            <person name="Schikora-Tamarit M.A."/>
        </authorList>
    </citation>
    <scope>NUCLEOTIDE SEQUENCE</scope>
    <source>
        <strain evidence="15">NCAIM Y.01608</strain>
    </source>
</reference>
<gene>
    <name evidence="15" type="ORF">OGATHE_005262</name>
</gene>
<dbReference type="InterPro" id="IPR000812">
    <property type="entry name" value="TFIIB"/>
</dbReference>
<feature type="compositionally biased region" description="Polar residues" evidence="13">
    <location>
        <begin position="797"/>
        <end position="806"/>
    </location>
</feature>
<keyword evidence="6" id="KW-0862">Zinc</keyword>
<evidence type="ECO:0000256" key="1">
    <source>
        <dbReference type="ARBA" id="ARBA00004123"/>
    </source>
</evidence>
<keyword evidence="10" id="KW-0539">Nucleus</keyword>
<dbReference type="PROSITE" id="PS51134">
    <property type="entry name" value="ZF_TFIIB"/>
    <property type="match status" value="1"/>
</dbReference>
<feature type="compositionally biased region" description="Polar residues" evidence="13">
    <location>
        <begin position="817"/>
        <end position="826"/>
    </location>
</feature>
<comment type="similarity">
    <text evidence="2">Belongs to the TFIIB family.</text>
</comment>
<evidence type="ECO:0000256" key="8">
    <source>
        <dbReference type="ARBA" id="ARBA00023159"/>
    </source>
</evidence>
<proteinExistence type="inferred from homology"/>
<dbReference type="CDD" id="cd20554">
    <property type="entry name" value="CYCLIN_TFIIIB90_rpt2"/>
    <property type="match status" value="1"/>
</dbReference>
<reference evidence="15" key="1">
    <citation type="journal article" date="2021" name="Open Biol.">
        <title>Shared evolutionary footprints suggest mitochondrial oxidative damage underlies multiple complex I losses in fungi.</title>
        <authorList>
            <person name="Schikora-Tamarit M.A."/>
            <person name="Marcet-Houben M."/>
            <person name="Nosek J."/>
            <person name="Gabaldon T."/>
        </authorList>
    </citation>
    <scope>NUCLEOTIDE SEQUENCE</scope>
    <source>
        <strain evidence="15">NCAIM Y.01608</strain>
    </source>
</reference>
<dbReference type="CDD" id="cd20553">
    <property type="entry name" value="CYCLIN_TFIIIB90_rpt1"/>
    <property type="match status" value="1"/>
</dbReference>
<dbReference type="Proteomes" id="UP000788993">
    <property type="component" value="Unassembled WGS sequence"/>
</dbReference>
<evidence type="ECO:0000256" key="5">
    <source>
        <dbReference type="ARBA" id="ARBA00022771"/>
    </source>
</evidence>
<evidence type="ECO:0000256" key="6">
    <source>
        <dbReference type="ARBA" id="ARBA00022833"/>
    </source>
</evidence>
<dbReference type="InterPro" id="IPR013763">
    <property type="entry name" value="Cyclin-like_dom"/>
</dbReference>
<dbReference type="FunFam" id="1.10.472.10:FF:000007">
    <property type="entry name" value="Transcription factor IIIB 90 kDa subunit"/>
    <property type="match status" value="1"/>
</dbReference>
<dbReference type="GO" id="GO:0000126">
    <property type="term" value="C:transcription factor TFIIIB complex"/>
    <property type="evidence" value="ECO:0007669"/>
    <property type="project" value="UniProtKB-ARBA"/>
</dbReference>
<dbReference type="Pfam" id="PF08271">
    <property type="entry name" value="Zn_Ribbon_TF"/>
    <property type="match status" value="1"/>
</dbReference>
<dbReference type="Pfam" id="PF00382">
    <property type="entry name" value="TFIIB"/>
    <property type="match status" value="2"/>
</dbReference>
<evidence type="ECO:0000256" key="2">
    <source>
        <dbReference type="ARBA" id="ARBA00010857"/>
    </source>
</evidence>
<evidence type="ECO:0000259" key="14">
    <source>
        <dbReference type="PROSITE" id="PS51134"/>
    </source>
</evidence>
<dbReference type="InterPro" id="IPR013150">
    <property type="entry name" value="TFIIB_cyclin"/>
</dbReference>
<sequence length="1048" mass="118649">MSFLQTKKPGFESQSLCETDNFKNPVSENDPVSKAGDVRNVYSSGHRGNLMTISVVDEGSSSISSENTNTTQPKSINPSPVSSVSSATMSEPHGKFGFSYPIKYLNGCDDIESKKRYNFVSPEFLSPKTAFSHIADLDIPPEISNYSFYSEFLLKLQFYTMNTLPFRICEDPINRDMLSSAFKYSPLYDFCWHSFIAASCLDLYFQQVMYGHDDVLNLNKITYLKLGDYHFTKSMYSMSEEVKVQEGIKKSVALMITAMLHIFYATASPNQEICSRGYFGLGRNLGLLFTDYVLLYRNDTLFNDACARYCINSWSQDASHYFPEFLYDLVNVEYPTTNEPNKKEVHALDQEVQALIVAMIDRLKKEYRAHANFTLPPEPKNTPRHIPIESVATGAPSTSPLVGEKNVARSFRPSYELEYDMYGTLSRYIVEIPERYIDLLDDSDPRALIITAYNIIALATKRYKYWPVSVFKKEIAVIEGKLDKLQNSTLWKSWLFVAKQTLDGFSINCFHSYIMGPRCKNCGSTEFERDHKTASSDLACARCGTVIEENPIVLEVTFGEAPSGAAMLQGSIVGADQTRANFGNNRGSLDSREQTLQNGKKRIRNVAAALKIKDYIADAACQWFQLALTNNFVQGRRSQNVVAACLYIACRKEKTHHMLIDFSSRLQISVYAVGATFLKMVKALHITSLPLVDPSLFIQNFAEKLDFGRMLPKVINDAIKLAHRMSEDWIHEGRRPAGIAGACILLAARMNNFRRTHSEIVAVTHIGESTIQKRLNEFKNTNASGLTVEEFRERGQVKSTLPPSFQKNRKSEKKLKSQLQRTNPEDVTNDPVLAAILEDSKLSEKEIQEHVKRVLQRQKRDKLRKLNATIGEENEEEEEATSVQDLEFERMIERNRPRNLLKALPKTEALLSKIPDDPDNLDDADDDEINNILLTEEESKLKERLWVGSNQEFLLAQETKRLKEDADRIAGHNQHPKRRKRAAKTEDKGNDLKSEYGEYLSGASSHLGLTAALNQELSAADSAKSMLKNKSLSKKINYEAVNELFDDN</sequence>
<dbReference type="AlphaFoldDB" id="A0A9P8NWA7"/>
<dbReference type="GO" id="GO:0005634">
    <property type="term" value="C:nucleus"/>
    <property type="evidence" value="ECO:0007669"/>
    <property type="project" value="UniProtKB-SubCell"/>
</dbReference>
<dbReference type="GO" id="GO:0001006">
    <property type="term" value="F:RNA polymerase III type 3 promoter sequence-specific DNA binding"/>
    <property type="evidence" value="ECO:0007669"/>
    <property type="project" value="TreeGrafter"/>
</dbReference>
<evidence type="ECO:0000256" key="10">
    <source>
        <dbReference type="ARBA" id="ARBA00023242"/>
    </source>
</evidence>
<accession>A0A9P8NWA7</accession>
<name>A0A9P8NWA7_9ASCO</name>